<evidence type="ECO:0000256" key="1">
    <source>
        <dbReference type="SAM" id="MobiDB-lite"/>
    </source>
</evidence>
<evidence type="ECO:0000313" key="2">
    <source>
        <dbReference type="EMBL" id="KAF9944530.1"/>
    </source>
</evidence>
<name>A0A9P6IQQ4_9FUNG</name>
<comment type="caution">
    <text evidence="2">The sequence shown here is derived from an EMBL/GenBank/DDBJ whole genome shotgun (WGS) entry which is preliminary data.</text>
</comment>
<proteinExistence type="predicted"/>
<dbReference type="Proteomes" id="UP000749646">
    <property type="component" value="Unassembled WGS sequence"/>
</dbReference>
<organism evidence="2 3">
    <name type="scientific">Modicella reniformis</name>
    <dbReference type="NCBI Taxonomy" id="1440133"/>
    <lineage>
        <taxon>Eukaryota</taxon>
        <taxon>Fungi</taxon>
        <taxon>Fungi incertae sedis</taxon>
        <taxon>Mucoromycota</taxon>
        <taxon>Mortierellomycotina</taxon>
        <taxon>Mortierellomycetes</taxon>
        <taxon>Mortierellales</taxon>
        <taxon>Mortierellaceae</taxon>
        <taxon>Modicella</taxon>
    </lineage>
</organism>
<dbReference type="InterPro" id="IPR011006">
    <property type="entry name" value="CheY-like_superfamily"/>
</dbReference>
<reference evidence="2" key="1">
    <citation type="journal article" date="2020" name="Fungal Divers.">
        <title>Resolving the Mortierellaceae phylogeny through synthesis of multi-gene phylogenetics and phylogenomics.</title>
        <authorList>
            <person name="Vandepol N."/>
            <person name="Liber J."/>
            <person name="Desiro A."/>
            <person name="Na H."/>
            <person name="Kennedy M."/>
            <person name="Barry K."/>
            <person name="Grigoriev I.V."/>
            <person name="Miller A.N."/>
            <person name="O'Donnell K."/>
            <person name="Stajich J.E."/>
            <person name="Bonito G."/>
        </authorList>
    </citation>
    <scope>NUCLEOTIDE SEQUENCE</scope>
    <source>
        <strain evidence="2">MES-2147</strain>
    </source>
</reference>
<evidence type="ECO:0008006" key="4">
    <source>
        <dbReference type="Google" id="ProtNLM"/>
    </source>
</evidence>
<dbReference type="OrthoDB" id="60033at2759"/>
<accession>A0A9P6IQQ4</accession>
<sequence length="127" mass="13814">MISEAPKSSPIMGALNESWLDDNCPWSPERFAGPPEINVRRGSGGGSNNSLMMGCCTPKDGDSMTIDSDNEATVRRTNIVAVTADWTAEIGEDRNKALNGGFDDVMVKPISLPSLSLLLDRYMEYQD</sequence>
<keyword evidence="3" id="KW-1185">Reference proteome</keyword>
<dbReference type="SUPFAM" id="SSF52172">
    <property type="entry name" value="CheY-like"/>
    <property type="match status" value="1"/>
</dbReference>
<dbReference type="Gene3D" id="3.40.50.2300">
    <property type="match status" value="1"/>
</dbReference>
<feature type="region of interest" description="Disordered" evidence="1">
    <location>
        <begin position="26"/>
        <end position="63"/>
    </location>
</feature>
<dbReference type="EMBL" id="JAAAHW010008333">
    <property type="protein sequence ID" value="KAF9944530.1"/>
    <property type="molecule type" value="Genomic_DNA"/>
</dbReference>
<protein>
    <recommendedName>
        <fullName evidence="4">Response regulatory domain-containing protein</fullName>
    </recommendedName>
</protein>
<gene>
    <name evidence="2" type="ORF">BGZ65_011912</name>
</gene>
<dbReference type="AlphaFoldDB" id="A0A9P6IQQ4"/>
<evidence type="ECO:0000313" key="3">
    <source>
        <dbReference type="Proteomes" id="UP000749646"/>
    </source>
</evidence>